<dbReference type="GO" id="GO:0043743">
    <property type="term" value="F:LPPG:FO 2-phospho-L-lactate transferase activity"/>
    <property type="evidence" value="ECO:0007669"/>
    <property type="project" value="InterPro"/>
</dbReference>
<dbReference type="EMBL" id="JXYS01000022">
    <property type="protein sequence ID" value="KJF18243.1"/>
    <property type="molecule type" value="Genomic_DNA"/>
</dbReference>
<dbReference type="PANTHER" id="PTHR30135">
    <property type="entry name" value="UNCHARACTERIZED PROTEIN YVCK-RELATED"/>
    <property type="match status" value="1"/>
</dbReference>
<reference evidence="2 3" key="1">
    <citation type="submission" date="2015-01" db="EMBL/GenBank/DDBJ databases">
        <title>Draft genome of the acidophilic iron oxidizer Acidithrix ferrooxidans strain Py-F3.</title>
        <authorList>
            <person name="Poehlein A."/>
            <person name="Eisen S."/>
            <person name="Schloemann M."/>
            <person name="Johnson B.D."/>
            <person name="Daniel R."/>
            <person name="Muehling M."/>
        </authorList>
    </citation>
    <scope>NUCLEOTIDE SEQUENCE [LARGE SCALE GENOMIC DNA]</scope>
    <source>
        <strain evidence="2 3">Py-F3</strain>
    </source>
</reference>
<dbReference type="SUPFAM" id="SSF142338">
    <property type="entry name" value="CofD-like"/>
    <property type="match status" value="1"/>
</dbReference>
<dbReference type="Gene3D" id="3.40.50.10680">
    <property type="entry name" value="CofD-like domains"/>
    <property type="match status" value="1"/>
</dbReference>
<protein>
    <submittedName>
        <fullName evidence="2">Putative gluconeogenesis factor</fullName>
    </submittedName>
</protein>
<evidence type="ECO:0000313" key="2">
    <source>
        <dbReference type="EMBL" id="KJF18243.1"/>
    </source>
</evidence>
<dbReference type="OrthoDB" id="9783842at2"/>
<evidence type="ECO:0000313" key="3">
    <source>
        <dbReference type="Proteomes" id="UP000032360"/>
    </source>
</evidence>
<name>A0A0D8HJY1_9ACTN</name>
<proteinExistence type="predicted"/>
<comment type="caution">
    <text evidence="2">The sequence shown here is derived from an EMBL/GenBank/DDBJ whole genome shotgun (WGS) entry which is preliminary data.</text>
</comment>
<dbReference type="STRING" id="1280514.AXFE_08930"/>
<dbReference type="PANTHER" id="PTHR30135:SF3">
    <property type="entry name" value="GLUCONEOGENESIS FACTOR-RELATED"/>
    <property type="match status" value="1"/>
</dbReference>
<evidence type="ECO:0000256" key="1">
    <source>
        <dbReference type="ARBA" id="ARBA00022490"/>
    </source>
</evidence>
<accession>A0A0D8HJY1</accession>
<dbReference type="InterPro" id="IPR010119">
    <property type="entry name" value="Gluconeogen_factor"/>
</dbReference>
<dbReference type="PATRIC" id="fig|1280514.3.peg.1174"/>
<dbReference type="NCBIfam" id="TIGR01826">
    <property type="entry name" value="CofD_related"/>
    <property type="match status" value="1"/>
</dbReference>
<dbReference type="Pfam" id="PF01933">
    <property type="entry name" value="CofD"/>
    <property type="match status" value="1"/>
</dbReference>
<dbReference type="AlphaFoldDB" id="A0A0D8HJY1"/>
<sequence>MILEDVAPQFLHSSSRIVAIGGGHGLGVTLDALARGGHFPIGIVSVADDGGSSGRLREAFGQIPPGDLRRCISALVPSDSLWRELLEFRFGESELRGHALGNLIFTALATLNQDPMIAALELARLTHAAGRIFPASLDPITLVGEFQGKQILGQARLSNTAGIQELHHLPNNPRVAPVVVEAIERATTIVLGPGSIYTSVIAVCQIHEIREALSRSKARLVYVANLASQVGEAQNMTVVDHIRAIGRYGVTPDVVLYDDRSIELGDIQMMDPTNLVRASLGCRDDTRIHDVSRLQKYLEAVIV</sequence>
<dbReference type="RefSeq" id="WP_052604650.1">
    <property type="nucleotide sequence ID" value="NZ_JXYS01000022.1"/>
</dbReference>
<organism evidence="2 3">
    <name type="scientific">Acidithrix ferrooxidans</name>
    <dbReference type="NCBI Taxonomy" id="1280514"/>
    <lineage>
        <taxon>Bacteria</taxon>
        <taxon>Bacillati</taxon>
        <taxon>Actinomycetota</taxon>
        <taxon>Acidimicrobiia</taxon>
        <taxon>Acidimicrobiales</taxon>
        <taxon>Acidimicrobiaceae</taxon>
        <taxon>Acidithrix</taxon>
    </lineage>
</organism>
<dbReference type="InterPro" id="IPR038136">
    <property type="entry name" value="CofD-like_dom_sf"/>
</dbReference>
<dbReference type="CDD" id="cd07187">
    <property type="entry name" value="YvcK_like"/>
    <property type="match status" value="1"/>
</dbReference>
<keyword evidence="3" id="KW-1185">Reference proteome</keyword>
<dbReference type="InterPro" id="IPR002882">
    <property type="entry name" value="CofD"/>
</dbReference>
<dbReference type="Proteomes" id="UP000032360">
    <property type="component" value="Unassembled WGS sequence"/>
</dbReference>
<gene>
    <name evidence="2" type="ORF">AXFE_08930</name>
</gene>
<keyword evidence="1" id="KW-0963">Cytoplasm</keyword>